<keyword evidence="8" id="KW-0800">Toxin</keyword>
<keyword evidence="6 8" id="KW-0460">Magnesium</keyword>
<organism evidence="10 11">
    <name type="scientific">Candidatus Methylophosphatis roskildensis</name>
    <dbReference type="NCBI Taxonomy" id="2899263"/>
    <lineage>
        <taxon>Bacteria</taxon>
        <taxon>Pseudomonadati</taxon>
        <taxon>Pseudomonadota</taxon>
        <taxon>Betaproteobacteria</taxon>
        <taxon>Nitrosomonadales</taxon>
        <taxon>Sterolibacteriaceae</taxon>
        <taxon>Candidatus Methylophosphatis</taxon>
    </lineage>
</organism>
<name>A0A9D7HVU3_9PROT</name>
<gene>
    <name evidence="8" type="primary">vapC</name>
    <name evidence="10" type="ORF">IPH26_18975</name>
</gene>
<dbReference type="Gene3D" id="3.40.50.1010">
    <property type="entry name" value="5'-nuclease"/>
    <property type="match status" value="1"/>
</dbReference>
<reference evidence="10" key="1">
    <citation type="submission" date="2020-10" db="EMBL/GenBank/DDBJ databases">
        <title>Connecting structure to function with the recovery of over 1000 high-quality activated sludge metagenome-assembled genomes encoding full-length rRNA genes using long-read sequencing.</title>
        <authorList>
            <person name="Singleton C.M."/>
            <person name="Petriglieri F."/>
            <person name="Kristensen J.M."/>
            <person name="Kirkegaard R.H."/>
            <person name="Michaelsen T.Y."/>
            <person name="Andersen M.H."/>
            <person name="Karst S.M."/>
            <person name="Dueholm M.S."/>
            <person name="Nielsen P.H."/>
            <person name="Albertsen M."/>
        </authorList>
    </citation>
    <scope>NUCLEOTIDE SEQUENCE</scope>
    <source>
        <strain evidence="10">Bjer_18-Q3-R1-45_BAT3C.347</strain>
    </source>
</reference>
<keyword evidence="4 8" id="KW-0479">Metal-binding</keyword>
<dbReference type="SUPFAM" id="SSF88723">
    <property type="entry name" value="PIN domain-like"/>
    <property type="match status" value="1"/>
</dbReference>
<dbReference type="HAMAP" id="MF_00265">
    <property type="entry name" value="VapC_Nob1"/>
    <property type="match status" value="1"/>
</dbReference>
<evidence type="ECO:0000256" key="4">
    <source>
        <dbReference type="ARBA" id="ARBA00022723"/>
    </source>
</evidence>
<dbReference type="InterPro" id="IPR022907">
    <property type="entry name" value="VapC_family"/>
</dbReference>
<dbReference type="PANTHER" id="PTHR33653">
    <property type="entry name" value="RIBONUCLEASE VAPC2"/>
    <property type="match status" value="1"/>
</dbReference>
<comment type="caution">
    <text evidence="10">The sequence shown here is derived from an EMBL/GenBank/DDBJ whole genome shotgun (WGS) entry which is preliminary data.</text>
</comment>
<accession>A0A9D7HVU3</accession>
<dbReference type="EMBL" id="JADJEV010000005">
    <property type="protein sequence ID" value="MBK6974920.1"/>
    <property type="molecule type" value="Genomic_DNA"/>
</dbReference>
<evidence type="ECO:0000313" key="10">
    <source>
        <dbReference type="EMBL" id="MBK6974920.1"/>
    </source>
</evidence>
<evidence type="ECO:0000256" key="2">
    <source>
        <dbReference type="ARBA" id="ARBA00022649"/>
    </source>
</evidence>
<feature type="domain" description="PIN" evidence="9">
    <location>
        <begin position="1"/>
        <end position="109"/>
    </location>
</feature>
<evidence type="ECO:0000256" key="1">
    <source>
        <dbReference type="ARBA" id="ARBA00001946"/>
    </source>
</evidence>
<proteinExistence type="inferred from homology"/>
<dbReference type="InterPro" id="IPR002716">
    <property type="entry name" value="PIN_dom"/>
</dbReference>
<comment type="similarity">
    <text evidence="7 8">Belongs to the PINc/VapC protein family.</text>
</comment>
<evidence type="ECO:0000256" key="6">
    <source>
        <dbReference type="ARBA" id="ARBA00022842"/>
    </source>
</evidence>
<dbReference type="AlphaFoldDB" id="A0A9D7HVU3"/>
<comment type="function">
    <text evidence="8">Toxic component of a toxin-antitoxin (TA) system. An RNase.</text>
</comment>
<dbReference type="Proteomes" id="UP000807785">
    <property type="component" value="Unassembled WGS sequence"/>
</dbReference>
<evidence type="ECO:0000256" key="3">
    <source>
        <dbReference type="ARBA" id="ARBA00022722"/>
    </source>
</evidence>
<dbReference type="CDD" id="cd18741">
    <property type="entry name" value="PIN_VapC4-5_FitB-like"/>
    <property type="match status" value="1"/>
</dbReference>
<dbReference type="GO" id="GO:0000287">
    <property type="term" value="F:magnesium ion binding"/>
    <property type="evidence" value="ECO:0007669"/>
    <property type="project" value="UniProtKB-UniRule"/>
</dbReference>
<evidence type="ECO:0000256" key="8">
    <source>
        <dbReference type="HAMAP-Rule" id="MF_00265"/>
    </source>
</evidence>
<keyword evidence="2 8" id="KW-1277">Toxin-antitoxin system</keyword>
<comment type="cofactor">
    <cofactor evidence="1 8">
        <name>Mg(2+)</name>
        <dbReference type="ChEBI" id="CHEBI:18420"/>
    </cofactor>
</comment>
<keyword evidence="3 8" id="KW-0540">Nuclease</keyword>
<dbReference type="GO" id="GO:0090729">
    <property type="term" value="F:toxin activity"/>
    <property type="evidence" value="ECO:0007669"/>
    <property type="project" value="UniProtKB-KW"/>
</dbReference>
<dbReference type="GO" id="GO:0016787">
    <property type="term" value="F:hydrolase activity"/>
    <property type="evidence" value="ECO:0007669"/>
    <property type="project" value="UniProtKB-KW"/>
</dbReference>
<protein>
    <recommendedName>
        <fullName evidence="8">Ribonuclease VapC</fullName>
        <shortName evidence="8">RNase VapC</shortName>
        <ecNumber evidence="8">3.1.-.-</ecNumber>
    </recommendedName>
    <alternativeName>
        <fullName evidence="8">Toxin VapC</fullName>
    </alternativeName>
</protein>
<dbReference type="EC" id="3.1.-.-" evidence="8"/>
<feature type="binding site" evidence="8">
    <location>
        <position position="90"/>
    </location>
    <ligand>
        <name>Mg(2+)</name>
        <dbReference type="ChEBI" id="CHEBI:18420"/>
    </ligand>
</feature>
<dbReference type="Pfam" id="PF01850">
    <property type="entry name" value="PIN"/>
    <property type="match status" value="1"/>
</dbReference>
<evidence type="ECO:0000256" key="7">
    <source>
        <dbReference type="ARBA" id="ARBA00038093"/>
    </source>
</evidence>
<sequence length="125" mass="13406">MLIDSDVLIWYLRGHAKAAQFLDALPGFTVSAVSYMELVQGCRKGEELSRLKKDFAARGVDMLPITEAISGRAVALVETHFLGGGLRMADALIAATAIEHRLALASANVKHFAPIAGLEVEQFGP</sequence>
<dbReference type="InterPro" id="IPR050556">
    <property type="entry name" value="Type_II_TA_system_RNase"/>
</dbReference>
<evidence type="ECO:0000259" key="9">
    <source>
        <dbReference type="Pfam" id="PF01850"/>
    </source>
</evidence>
<evidence type="ECO:0000256" key="5">
    <source>
        <dbReference type="ARBA" id="ARBA00022801"/>
    </source>
</evidence>
<dbReference type="PANTHER" id="PTHR33653:SF1">
    <property type="entry name" value="RIBONUCLEASE VAPC2"/>
    <property type="match status" value="1"/>
</dbReference>
<feature type="binding site" evidence="8">
    <location>
        <position position="4"/>
    </location>
    <ligand>
        <name>Mg(2+)</name>
        <dbReference type="ChEBI" id="CHEBI:18420"/>
    </ligand>
</feature>
<keyword evidence="5 8" id="KW-0378">Hydrolase</keyword>
<dbReference type="GO" id="GO:0004540">
    <property type="term" value="F:RNA nuclease activity"/>
    <property type="evidence" value="ECO:0007669"/>
    <property type="project" value="InterPro"/>
</dbReference>
<evidence type="ECO:0000313" key="11">
    <source>
        <dbReference type="Proteomes" id="UP000807785"/>
    </source>
</evidence>
<dbReference type="InterPro" id="IPR029060">
    <property type="entry name" value="PIN-like_dom_sf"/>
</dbReference>